<reference evidence="1 2" key="1">
    <citation type="submission" date="2020-06" db="EMBL/GenBank/DDBJ databases">
        <authorList>
            <person name="Grouzdev D.S."/>
        </authorList>
    </citation>
    <scope>NUCLEOTIDE SEQUENCE [LARGE SCALE GENOMIC DNA]</scope>
    <source>
        <strain evidence="1 2">HO-A22</strain>
    </source>
</reference>
<comment type="caution">
    <text evidence="1">The sequence shown here is derived from an EMBL/GenBank/DDBJ whole genome shotgun (WGS) entry which is preliminary data.</text>
</comment>
<protein>
    <submittedName>
        <fullName evidence="1">Uncharacterized protein</fullName>
    </submittedName>
</protein>
<evidence type="ECO:0000313" key="1">
    <source>
        <dbReference type="EMBL" id="NVD39196.1"/>
    </source>
</evidence>
<gene>
    <name evidence="1" type="ORF">HT585_10045</name>
</gene>
<dbReference type="Proteomes" id="UP000520198">
    <property type="component" value="Unassembled WGS sequence"/>
</dbReference>
<accession>A0A7Y6UMA9</accession>
<evidence type="ECO:0000313" key="2">
    <source>
        <dbReference type="Proteomes" id="UP000520198"/>
    </source>
</evidence>
<name>A0A7Y6UMA9_9HYPH</name>
<dbReference type="AlphaFoldDB" id="A0A7Y6UMA9"/>
<organism evidence="1 2">
    <name type="scientific">Ensifer oleiphilus</name>
    <dbReference type="NCBI Taxonomy" id="2742698"/>
    <lineage>
        <taxon>Bacteria</taxon>
        <taxon>Pseudomonadati</taxon>
        <taxon>Pseudomonadota</taxon>
        <taxon>Alphaproteobacteria</taxon>
        <taxon>Hyphomicrobiales</taxon>
        <taxon>Rhizobiaceae</taxon>
        <taxon>Sinorhizobium/Ensifer group</taxon>
        <taxon>Ensifer</taxon>
    </lineage>
</organism>
<dbReference type="RefSeq" id="WP_176352763.1">
    <property type="nucleotide sequence ID" value="NZ_JABWDU010000002.1"/>
</dbReference>
<keyword evidence="2" id="KW-1185">Reference proteome</keyword>
<dbReference type="EMBL" id="JABWDU010000002">
    <property type="protein sequence ID" value="NVD39196.1"/>
    <property type="molecule type" value="Genomic_DNA"/>
</dbReference>
<sequence>MNTTPHRSIRLPLLAALAMTLAIVSVLAFRGWMANGADMFLALAQSGLAWCL</sequence>
<proteinExistence type="predicted"/>